<gene>
    <name evidence="11" type="ORF">ACJRO7_018663</name>
</gene>
<evidence type="ECO:0000256" key="1">
    <source>
        <dbReference type="ARBA" id="ARBA00004123"/>
    </source>
</evidence>
<feature type="region of interest" description="Disordered" evidence="9">
    <location>
        <begin position="17"/>
        <end position="38"/>
    </location>
</feature>
<keyword evidence="5" id="KW-0805">Transcription regulation</keyword>
<evidence type="ECO:0000256" key="9">
    <source>
        <dbReference type="SAM" id="MobiDB-lite"/>
    </source>
</evidence>
<evidence type="ECO:0000313" key="12">
    <source>
        <dbReference type="Proteomes" id="UP001634007"/>
    </source>
</evidence>
<evidence type="ECO:0000256" key="6">
    <source>
        <dbReference type="ARBA" id="ARBA00023163"/>
    </source>
</evidence>
<dbReference type="PANTHER" id="PTHR45801:SF5">
    <property type="entry name" value="OS05G0286100 PROTEIN"/>
    <property type="match status" value="1"/>
</dbReference>
<comment type="caution">
    <text evidence="11">The sequence shown here is derived from an EMBL/GenBank/DDBJ whole genome shotgun (WGS) entry which is preliminary data.</text>
</comment>
<evidence type="ECO:0000256" key="5">
    <source>
        <dbReference type="ARBA" id="ARBA00023015"/>
    </source>
</evidence>
<evidence type="ECO:0000256" key="7">
    <source>
        <dbReference type="ARBA" id="ARBA00023242"/>
    </source>
</evidence>
<keyword evidence="2" id="KW-0479">Metal-binding</keyword>
<evidence type="ECO:0000313" key="11">
    <source>
        <dbReference type="EMBL" id="KAL3743398.1"/>
    </source>
</evidence>
<dbReference type="EMBL" id="JBJKBG010000004">
    <property type="protein sequence ID" value="KAL3743398.1"/>
    <property type="molecule type" value="Genomic_DNA"/>
</dbReference>
<evidence type="ECO:0000256" key="4">
    <source>
        <dbReference type="ARBA" id="ARBA00022833"/>
    </source>
</evidence>
<dbReference type="Proteomes" id="UP001634007">
    <property type="component" value="Unassembled WGS sequence"/>
</dbReference>
<keyword evidence="7" id="KW-0539">Nucleus</keyword>
<dbReference type="InterPro" id="IPR052426">
    <property type="entry name" value="Plant_dev_regulator"/>
</dbReference>
<evidence type="ECO:0000256" key="8">
    <source>
        <dbReference type="PROSITE-ProRule" id="PRU00042"/>
    </source>
</evidence>
<protein>
    <recommendedName>
        <fullName evidence="10">C2H2-type domain-containing protein</fullName>
    </recommendedName>
</protein>
<evidence type="ECO:0000256" key="2">
    <source>
        <dbReference type="ARBA" id="ARBA00022723"/>
    </source>
</evidence>
<keyword evidence="3 8" id="KW-0863">Zinc-finger</keyword>
<organism evidence="11 12">
    <name type="scientific">Eucalyptus globulus</name>
    <name type="common">Tasmanian blue gum</name>
    <dbReference type="NCBI Taxonomy" id="34317"/>
    <lineage>
        <taxon>Eukaryota</taxon>
        <taxon>Viridiplantae</taxon>
        <taxon>Streptophyta</taxon>
        <taxon>Embryophyta</taxon>
        <taxon>Tracheophyta</taxon>
        <taxon>Spermatophyta</taxon>
        <taxon>Magnoliopsida</taxon>
        <taxon>eudicotyledons</taxon>
        <taxon>Gunneridae</taxon>
        <taxon>Pentapetalae</taxon>
        <taxon>rosids</taxon>
        <taxon>malvids</taxon>
        <taxon>Myrtales</taxon>
        <taxon>Myrtaceae</taxon>
        <taxon>Myrtoideae</taxon>
        <taxon>Eucalypteae</taxon>
        <taxon>Eucalyptus</taxon>
    </lineage>
</organism>
<evidence type="ECO:0000256" key="3">
    <source>
        <dbReference type="ARBA" id="ARBA00022771"/>
    </source>
</evidence>
<keyword evidence="12" id="KW-1185">Reference proteome</keyword>
<dbReference type="PROSITE" id="PS00028">
    <property type="entry name" value="ZINC_FINGER_C2H2_1"/>
    <property type="match status" value="1"/>
</dbReference>
<accession>A0ABD3KVH5</accession>
<dbReference type="GO" id="GO:0005634">
    <property type="term" value="C:nucleus"/>
    <property type="evidence" value="ECO:0007669"/>
    <property type="project" value="UniProtKB-SubCell"/>
</dbReference>
<evidence type="ECO:0000259" key="10">
    <source>
        <dbReference type="PROSITE" id="PS50157"/>
    </source>
</evidence>
<dbReference type="AlphaFoldDB" id="A0ABD3KVH5"/>
<dbReference type="SUPFAM" id="SSF57667">
    <property type="entry name" value="beta-beta-alpha zinc fingers"/>
    <property type="match status" value="1"/>
</dbReference>
<feature type="compositionally biased region" description="Polar residues" evidence="9">
    <location>
        <begin position="178"/>
        <end position="189"/>
    </location>
</feature>
<feature type="region of interest" description="Disordered" evidence="9">
    <location>
        <begin position="178"/>
        <end position="235"/>
    </location>
</feature>
<keyword evidence="6" id="KW-0804">Transcription</keyword>
<dbReference type="SMART" id="SM00355">
    <property type="entry name" value="ZnF_C2H2"/>
    <property type="match status" value="1"/>
</dbReference>
<sequence>MVAQLKNFDAALQELEEEKKKNEVDPSSSIGSWMWNPSAAQEDDDSWEVRAFAEDTSNIMGATWPPRSYTCSFCRREFRSAQALGGHMNVHRRDRAKLHQSQFRPLANQNSPFASCSSPSSSTLIFPNQEFGYPGGGLCFLYQLPHPTGIFDPVKANAACLESTPAVLSISPYPPSPSVNFPMQSQGNNSSHHYSSSEAHSSAVVDSYNSRNTSSKCEDPEKEEELDLELRLGHK</sequence>
<dbReference type="Pfam" id="PF13912">
    <property type="entry name" value="zf-C2H2_6"/>
    <property type="match status" value="1"/>
</dbReference>
<proteinExistence type="predicted"/>
<comment type="subcellular location">
    <subcellularLocation>
        <location evidence="1">Nucleus</location>
    </subcellularLocation>
</comment>
<dbReference type="GO" id="GO:0008270">
    <property type="term" value="F:zinc ion binding"/>
    <property type="evidence" value="ECO:0007669"/>
    <property type="project" value="UniProtKB-KW"/>
</dbReference>
<dbReference type="PROSITE" id="PS50157">
    <property type="entry name" value="ZINC_FINGER_C2H2_2"/>
    <property type="match status" value="1"/>
</dbReference>
<feature type="domain" description="C2H2-type" evidence="10">
    <location>
        <begin position="69"/>
        <end position="96"/>
    </location>
</feature>
<dbReference type="InterPro" id="IPR013087">
    <property type="entry name" value="Znf_C2H2_type"/>
</dbReference>
<dbReference type="Gene3D" id="3.30.160.60">
    <property type="entry name" value="Classic Zinc Finger"/>
    <property type="match status" value="1"/>
</dbReference>
<feature type="compositionally biased region" description="Low complexity" evidence="9">
    <location>
        <begin position="190"/>
        <end position="202"/>
    </location>
</feature>
<name>A0ABD3KVH5_EUCGL</name>
<keyword evidence="4" id="KW-0862">Zinc</keyword>
<dbReference type="PANTHER" id="PTHR45801">
    <property type="entry name" value="OS07G0101800 PROTEIN"/>
    <property type="match status" value="1"/>
</dbReference>
<dbReference type="InterPro" id="IPR036236">
    <property type="entry name" value="Znf_C2H2_sf"/>
</dbReference>
<reference evidence="11 12" key="1">
    <citation type="submission" date="2024-11" db="EMBL/GenBank/DDBJ databases">
        <title>Chromosome-level genome assembly of Eucalyptus globulus Labill. provides insights into its genome evolution.</title>
        <authorList>
            <person name="Li X."/>
        </authorList>
    </citation>
    <scope>NUCLEOTIDE SEQUENCE [LARGE SCALE GENOMIC DNA]</scope>
    <source>
        <strain evidence="11">CL2024</strain>
        <tissue evidence="11">Fresh tender leaves</tissue>
    </source>
</reference>